<dbReference type="KEGG" id="bhb:M9394_02910"/>
<dbReference type="GO" id="GO:0006744">
    <property type="term" value="P:ubiquinone biosynthetic process"/>
    <property type="evidence" value="ECO:0007669"/>
    <property type="project" value="InterPro"/>
</dbReference>
<gene>
    <name evidence="9" type="primary">ubiH</name>
    <name evidence="9" type="synonym">visB</name>
    <name evidence="9" type="ORF">M9394_02910</name>
</gene>
<protein>
    <submittedName>
        <fullName evidence="9">2-octaprenyl-6-methoxyphenyl hydroxylase</fullName>
        <ecNumber evidence="9">1.14.13.-</ecNumber>
    </submittedName>
</protein>
<evidence type="ECO:0000256" key="1">
    <source>
        <dbReference type="ARBA" id="ARBA00001974"/>
    </source>
</evidence>
<keyword evidence="5" id="KW-0274">FAD</keyword>
<evidence type="ECO:0000256" key="5">
    <source>
        <dbReference type="ARBA" id="ARBA00022827"/>
    </source>
</evidence>
<dbReference type="PROSITE" id="PS01304">
    <property type="entry name" value="UBIH"/>
    <property type="match status" value="1"/>
</dbReference>
<evidence type="ECO:0000313" key="9">
    <source>
        <dbReference type="EMBL" id="URJ27477.1"/>
    </source>
</evidence>
<dbReference type="Gene3D" id="3.50.50.60">
    <property type="entry name" value="FAD/NAD(P)-binding domain"/>
    <property type="match status" value="2"/>
</dbReference>
<dbReference type="InterPro" id="IPR036188">
    <property type="entry name" value="FAD/NAD-bd_sf"/>
</dbReference>
<evidence type="ECO:0000256" key="2">
    <source>
        <dbReference type="ARBA" id="ARBA00004749"/>
    </source>
</evidence>
<evidence type="ECO:0000259" key="8">
    <source>
        <dbReference type="Pfam" id="PF01494"/>
    </source>
</evidence>
<dbReference type="Proteomes" id="UP001056323">
    <property type="component" value="Chromosome"/>
</dbReference>
<dbReference type="InterPro" id="IPR010971">
    <property type="entry name" value="UbiH/COQ6"/>
</dbReference>
<evidence type="ECO:0000256" key="6">
    <source>
        <dbReference type="ARBA" id="ARBA00023002"/>
    </source>
</evidence>
<dbReference type="PRINTS" id="PR00420">
    <property type="entry name" value="RNGMNOXGNASE"/>
</dbReference>
<dbReference type="PANTHER" id="PTHR43876">
    <property type="entry name" value="UBIQUINONE BIOSYNTHESIS MONOOXYGENASE COQ6, MITOCHONDRIAL"/>
    <property type="match status" value="1"/>
</dbReference>
<sequence>MSIVINGGGMTGAILALMLSKLTKGDLEISLIEQHSPYCYDTKLSSNAYPPHVIALSRGAYFELIRINMAPILSSCSTIIKQVEVSEYHRLNKIFIDAQDYQLSELGYVIELNIFRKKLFDFLYNKSTVTVYCPATLKKIKREKKNNIIVLNNDHRIVSKLMVAADGADSTLAANCGMQWFRWNYQQIAVVSIITTEIPHFGRAFEKFTEYGPLAILPMANDFSFLIWCISDKQKKEVSTWNKDKFSQELQNVFGWKLGKILNIGKRYFYDLWLTRANSHISHRLALVGNAAQNLHPIAGQGFNLGLRDIVVLSKIVTQALYQNLDIGDYSVLNRYQNHRYLDQRRTIKITDGLVRLFSNHYLPFIIARNMGLFFVNYSAFLRRLLVSAILNWKTN</sequence>
<evidence type="ECO:0000313" key="10">
    <source>
        <dbReference type="Proteomes" id="UP001056323"/>
    </source>
</evidence>
<dbReference type="InterPro" id="IPR002938">
    <property type="entry name" value="FAD-bd"/>
</dbReference>
<dbReference type="SUPFAM" id="SSF51905">
    <property type="entry name" value="FAD/NAD(P)-binding domain"/>
    <property type="match status" value="1"/>
</dbReference>
<dbReference type="GO" id="GO:0008681">
    <property type="term" value="F:2-octaprenyl-6-methoxyphenol hydroxylase activity"/>
    <property type="evidence" value="ECO:0007669"/>
    <property type="project" value="TreeGrafter"/>
</dbReference>
<organism evidence="9 10">
    <name type="scientific">Candidatus Blochmanniella camponoti</name>
    <dbReference type="NCBI Taxonomy" id="108080"/>
    <lineage>
        <taxon>Bacteria</taxon>
        <taxon>Pseudomonadati</taxon>
        <taxon>Pseudomonadota</taxon>
        <taxon>Gammaproteobacteria</taxon>
        <taxon>Enterobacterales</taxon>
        <taxon>Enterobacteriaceae</taxon>
        <taxon>ant endosymbionts</taxon>
        <taxon>Candidatus Blochmanniella</taxon>
    </lineage>
</organism>
<dbReference type="GO" id="GO:0071949">
    <property type="term" value="F:FAD binding"/>
    <property type="evidence" value="ECO:0007669"/>
    <property type="project" value="InterPro"/>
</dbReference>
<proteinExistence type="inferred from homology"/>
<reference evidence="9" key="1">
    <citation type="submission" date="2022-05" db="EMBL/GenBank/DDBJ databases">
        <title>Impact of host demography and evolutionary history on endosymbiont molecular evolution: a test in carpenter ants (Genus Camponotus) and their Blochmannia endosymbionts.</title>
        <authorList>
            <person name="Manthey J.D."/>
            <person name="Giron J.C."/>
            <person name="Hruska J.P."/>
        </authorList>
    </citation>
    <scope>NUCLEOTIDE SEQUENCE</scope>
    <source>
        <strain evidence="9">C-049</strain>
    </source>
</reference>
<keyword evidence="6 9" id="KW-0560">Oxidoreductase</keyword>
<dbReference type="AlphaFoldDB" id="A0AAE9I9B2"/>
<comment type="similarity">
    <text evidence="3">Belongs to the UbiH/COQ6 family.</text>
</comment>
<dbReference type="NCBIfam" id="NF004356">
    <property type="entry name" value="PRK05732.1"/>
    <property type="match status" value="1"/>
</dbReference>
<dbReference type="RefSeq" id="WP_250249939.1">
    <property type="nucleotide sequence ID" value="NZ_CP097751.1"/>
</dbReference>
<dbReference type="EMBL" id="CP097751">
    <property type="protein sequence ID" value="URJ27477.1"/>
    <property type="molecule type" value="Genomic_DNA"/>
</dbReference>
<dbReference type="PANTHER" id="PTHR43876:SF8">
    <property type="entry name" value="2-OCTAPRENYL-6-METHOXYPHENOL HYDROXYLASE"/>
    <property type="match status" value="1"/>
</dbReference>
<comment type="cofactor">
    <cofactor evidence="1">
        <name>FAD</name>
        <dbReference type="ChEBI" id="CHEBI:57692"/>
    </cofactor>
</comment>
<accession>A0AAE9I9B2</accession>
<evidence type="ECO:0000256" key="3">
    <source>
        <dbReference type="ARBA" id="ARBA00005349"/>
    </source>
</evidence>
<comment type="pathway">
    <text evidence="2">Cofactor biosynthesis; ubiquinone biosynthesis.</text>
</comment>
<dbReference type="InterPro" id="IPR018168">
    <property type="entry name" value="Ubi_Hdrlase_CS"/>
</dbReference>
<name>A0AAE9I9B2_9ENTR</name>
<keyword evidence="4" id="KW-0285">Flavoprotein</keyword>
<dbReference type="NCBIfam" id="TIGR01988">
    <property type="entry name" value="Ubi-OHases"/>
    <property type="match status" value="1"/>
</dbReference>
<evidence type="ECO:0000256" key="4">
    <source>
        <dbReference type="ARBA" id="ARBA00022630"/>
    </source>
</evidence>
<feature type="domain" description="FAD-binding" evidence="8">
    <location>
        <begin position="154"/>
        <end position="340"/>
    </location>
</feature>
<dbReference type="InterPro" id="IPR051205">
    <property type="entry name" value="UbiH/COQ6_monooxygenase"/>
</dbReference>
<keyword evidence="7" id="KW-0503">Monooxygenase</keyword>
<evidence type="ECO:0000256" key="7">
    <source>
        <dbReference type="ARBA" id="ARBA00023033"/>
    </source>
</evidence>
<dbReference type="Pfam" id="PF01494">
    <property type="entry name" value="FAD_binding_3"/>
    <property type="match status" value="1"/>
</dbReference>
<dbReference type="EC" id="1.14.13.-" evidence="9"/>